<keyword evidence="1" id="KW-0472">Membrane</keyword>
<proteinExistence type="predicted"/>
<dbReference type="AlphaFoldDB" id="A0A7S3UZH3"/>
<dbReference type="SUPFAM" id="SSF52540">
    <property type="entry name" value="P-loop containing nucleoside triphosphate hydrolases"/>
    <property type="match status" value="1"/>
</dbReference>
<protein>
    <recommendedName>
        <fullName evidence="3">Sulfotransferase domain-containing protein</fullName>
    </recommendedName>
</protein>
<feature type="transmembrane region" description="Helical" evidence="1">
    <location>
        <begin position="58"/>
        <end position="77"/>
    </location>
</feature>
<evidence type="ECO:0000313" key="2">
    <source>
        <dbReference type="EMBL" id="CAE0441886.1"/>
    </source>
</evidence>
<keyword evidence="1" id="KW-0812">Transmembrane</keyword>
<evidence type="ECO:0008006" key="3">
    <source>
        <dbReference type="Google" id="ProtNLM"/>
    </source>
</evidence>
<reference evidence="2" key="1">
    <citation type="submission" date="2021-01" db="EMBL/GenBank/DDBJ databases">
        <authorList>
            <person name="Corre E."/>
            <person name="Pelletier E."/>
            <person name="Niang G."/>
            <person name="Scheremetjew M."/>
            <person name="Finn R."/>
            <person name="Kale V."/>
            <person name="Holt S."/>
            <person name="Cochrane G."/>
            <person name="Meng A."/>
            <person name="Brown T."/>
            <person name="Cohen L."/>
        </authorList>
    </citation>
    <scope>NUCLEOTIDE SEQUENCE</scope>
    <source>
        <strain evidence="2">GSBS06</strain>
    </source>
</reference>
<sequence>MDEKYEKNGTGLPPDSMQFLEKGIQRLNARIENGFDKLNRNIEKRTPSSPVSEARLKLLRFLLLVAGFALVALFFVFTAPTHKEHPLQHYQPAFLSGNSFMSPNSKSKSPSRSYIDRWWESGRDYRKIAAFDGEIKQLCRDEVVRNPDEFTYPGPVSENIRNKLVFVVHHKTGTHLLRNIQNELLRLAGVNEAGVGGCHQRDLPSKIKWARRLEFWCKLVLRPNMLYPLYKKGNRLVNLARHPRNMLISQHVYQKALQDANLKFGDILNNKDHKFYKGLKSNDTLMAWEGTMEVMAPVINDMVKHMQRTVGDPEVLTVEMESHFYKSFDNTVKQILYHLLEDKVSPEIMCQLRLQASFQDTKRFGAAVDDSHASTHVASTDKKAIAKKELDDILACDHVRCKNFQEKYNKWVDGYAELTKILWKF</sequence>
<dbReference type="EMBL" id="HBIN01015819">
    <property type="protein sequence ID" value="CAE0441886.1"/>
    <property type="molecule type" value="Transcribed_RNA"/>
</dbReference>
<dbReference type="InterPro" id="IPR027417">
    <property type="entry name" value="P-loop_NTPase"/>
</dbReference>
<organism evidence="2">
    <name type="scientific">Aplanochytrium stocchinoi</name>
    <dbReference type="NCBI Taxonomy" id="215587"/>
    <lineage>
        <taxon>Eukaryota</taxon>
        <taxon>Sar</taxon>
        <taxon>Stramenopiles</taxon>
        <taxon>Bigyra</taxon>
        <taxon>Labyrinthulomycetes</taxon>
        <taxon>Thraustochytrida</taxon>
        <taxon>Thraustochytriidae</taxon>
        <taxon>Aplanochytrium</taxon>
    </lineage>
</organism>
<keyword evidence="1" id="KW-1133">Transmembrane helix</keyword>
<accession>A0A7S3UZH3</accession>
<name>A0A7S3UZH3_9STRA</name>
<dbReference type="Gene3D" id="3.40.50.300">
    <property type="entry name" value="P-loop containing nucleotide triphosphate hydrolases"/>
    <property type="match status" value="1"/>
</dbReference>
<evidence type="ECO:0000256" key="1">
    <source>
        <dbReference type="SAM" id="Phobius"/>
    </source>
</evidence>
<gene>
    <name evidence="2" type="ORF">ASTO00021_LOCUS12003</name>
</gene>